<dbReference type="GO" id="GO:0016020">
    <property type="term" value="C:membrane"/>
    <property type="evidence" value="ECO:0007669"/>
    <property type="project" value="UniProtKB-SubCell"/>
</dbReference>
<gene>
    <name evidence="8" type="ORF">UFOPK2370_00699</name>
</gene>
<evidence type="ECO:0000256" key="2">
    <source>
        <dbReference type="ARBA" id="ARBA00022692"/>
    </source>
</evidence>
<dbReference type="AlphaFoldDB" id="A0A6J6NQ79"/>
<dbReference type="GO" id="GO:0017004">
    <property type="term" value="P:cytochrome complex assembly"/>
    <property type="evidence" value="ECO:0007669"/>
    <property type="project" value="UniProtKB-KW"/>
</dbReference>
<dbReference type="EMBL" id="CAEZXK010000014">
    <property type="protein sequence ID" value="CAB4686964.1"/>
    <property type="molecule type" value="Genomic_DNA"/>
</dbReference>
<name>A0A6J6NQ79_9ZZZZ</name>
<dbReference type="PANTHER" id="PTHR31566:SF0">
    <property type="entry name" value="CYTOCHROME C BIOGENESIS PROTEIN CCS1, CHLOROPLASTIC"/>
    <property type="match status" value="1"/>
</dbReference>
<keyword evidence="3" id="KW-0201">Cytochrome c-type biogenesis</keyword>
<keyword evidence="2 6" id="KW-0812">Transmembrane</keyword>
<comment type="subcellular location">
    <subcellularLocation>
        <location evidence="1">Membrane</location>
        <topology evidence="1">Multi-pass membrane protein</topology>
    </subcellularLocation>
</comment>
<dbReference type="Pfam" id="PF05140">
    <property type="entry name" value="ResB"/>
    <property type="match status" value="1"/>
</dbReference>
<evidence type="ECO:0000259" key="7">
    <source>
        <dbReference type="Pfam" id="PF05140"/>
    </source>
</evidence>
<feature type="domain" description="ResB-like" evidence="7">
    <location>
        <begin position="35"/>
        <end position="501"/>
    </location>
</feature>
<keyword evidence="5 6" id="KW-0472">Membrane</keyword>
<feature type="transmembrane region" description="Helical" evidence="6">
    <location>
        <begin position="38"/>
        <end position="55"/>
    </location>
</feature>
<evidence type="ECO:0000256" key="6">
    <source>
        <dbReference type="SAM" id="Phobius"/>
    </source>
</evidence>
<evidence type="ECO:0000313" key="8">
    <source>
        <dbReference type="EMBL" id="CAB4686964.1"/>
    </source>
</evidence>
<keyword evidence="4 6" id="KW-1133">Transmembrane helix</keyword>
<evidence type="ECO:0000256" key="4">
    <source>
        <dbReference type="ARBA" id="ARBA00022989"/>
    </source>
</evidence>
<proteinExistence type="predicted"/>
<accession>A0A6J6NQ79</accession>
<dbReference type="InterPro" id="IPR023494">
    <property type="entry name" value="Cyt_c_bgen_Ccs1/CcsB/ResB"/>
</dbReference>
<evidence type="ECO:0000256" key="1">
    <source>
        <dbReference type="ARBA" id="ARBA00004141"/>
    </source>
</evidence>
<feature type="transmembrane region" description="Helical" evidence="6">
    <location>
        <begin position="91"/>
        <end position="110"/>
    </location>
</feature>
<dbReference type="InterPro" id="IPR007816">
    <property type="entry name" value="ResB-like_domain"/>
</dbReference>
<reference evidence="8" key="1">
    <citation type="submission" date="2020-05" db="EMBL/GenBank/DDBJ databases">
        <authorList>
            <person name="Chiriac C."/>
            <person name="Salcher M."/>
            <person name="Ghai R."/>
            <person name="Kavagutti S V."/>
        </authorList>
    </citation>
    <scope>NUCLEOTIDE SEQUENCE</scope>
</reference>
<dbReference type="PANTHER" id="PTHR31566">
    <property type="entry name" value="CYTOCHROME C BIOGENESIS PROTEIN CCS1, CHLOROPLASTIC"/>
    <property type="match status" value="1"/>
</dbReference>
<feature type="transmembrane region" description="Helical" evidence="6">
    <location>
        <begin position="451"/>
        <end position="472"/>
    </location>
</feature>
<evidence type="ECO:0000256" key="5">
    <source>
        <dbReference type="ARBA" id="ARBA00023136"/>
    </source>
</evidence>
<evidence type="ECO:0000256" key="3">
    <source>
        <dbReference type="ARBA" id="ARBA00022748"/>
    </source>
</evidence>
<feature type="transmembrane region" description="Helical" evidence="6">
    <location>
        <begin position="181"/>
        <end position="202"/>
    </location>
</feature>
<organism evidence="8">
    <name type="scientific">freshwater metagenome</name>
    <dbReference type="NCBI Taxonomy" id="449393"/>
    <lineage>
        <taxon>unclassified sequences</taxon>
        <taxon>metagenomes</taxon>
        <taxon>ecological metagenomes</taxon>
    </lineage>
</organism>
<sequence>MSSSQPSNSRDIEIDSPEIGIRGWARWFWRQLTSMRTALMLLLLLAIAAVPGSIYPQRSADPNGVKQFFEYNPDLAVVFDNFQLFDVYTSVWFSAIYILLFTSLIGCVVPRTKVHYAALKSQPPAAPRNFARMPAHQIVKSRKAKVVEKAAVILRKQGYRVVTTRTAVSAERGYLRETGNLIFHFSLIGVLVSVGIGGGLSYSGQRVLIEGDTFVNNLAGYDSISPGTFFDENQLTPLSVRLDKFNVVFDIRNETNIGTPLDFKALVTTRIGADGEPVQGQIRVNEPLELPNAKLYLTGNGYAPIVTVRDASGEVSFSGPVAFLPQDRNYTSLGIYKLPDAKPKQFGMIAFFYPTAADLETGAKSSIFPDPINPLLTMNVYEGDLGLDDGIPRNVYALDIEKMTQVAGGEAKAAALQLETGQTATLPNNLGTVTFDGLKRFISLDISYNPAVGWILLFALLSLGGLMITLLVPRRRVWVRKTEDGFELAALARGDDPTLEKVLNDLTDEIKKAKIE</sequence>
<protein>
    <submittedName>
        <fullName evidence="8">Unannotated protein</fullName>
    </submittedName>
</protein>